<feature type="transmembrane region" description="Helical" evidence="1">
    <location>
        <begin position="282"/>
        <end position="306"/>
    </location>
</feature>
<keyword evidence="1" id="KW-0472">Membrane</keyword>
<feature type="transmembrane region" description="Helical" evidence="1">
    <location>
        <begin position="194"/>
        <end position="214"/>
    </location>
</feature>
<sequence>MQNRCLGVFLIFLVVPLVFLSILEIVFLSDFTSSRFYKNLLTKNNSYSQSAELIQKGNIESGNFLADAAQNINASWLQENVEYNLDALFNFLGGKTATSQMSINLTNLKKNLTPIPDLSADAIAMIPDRLTFDSYKTFLEDLKGDLEKQSQGQQALIAQDIEDINSQIQTVDNLSAQFDNNLSSAKQAFFLAKVIAYVIFALTLMLLVIIAIICRRHPPAIFRWVGDALFIPALVLFLATLFSQQLITNYLSPLRIFKLTQETQSLVVPLYRTSINEIFSDIIKISFIVAFIGLSFIVLSYILPLFMKKKGA</sequence>
<evidence type="ECO:0000313" key="3">
    <source>
        <dbReference type="Proteomes" id="UP000178764"/>
    </source>
</evidence>
<dbReference type="AlphaFoldDB" id="A0A1F5DQH2"/>
<protein>
    <submittedName>
        <fullName evidence="2">Uncharacterized protein</fullName>
    </submittedName>
</protein>
<organism evidence="2 3">
    <name type="scientific">Candidatus Berkelbacteria bacterium RBG_13_40_8</name>
    <dbReference type="NCBI Taxonomy" id="1797467"/>
    <lineage>
        <taxon>Bacteria</taxon>
        <taxon>Candidatus Berkelbacteria</taxon>
    </lineage>
</organism>
<gene>
    <name evidence="2" type="ORF">A2V71_03395</name>
</gene>
<evidence type="ECO:0000313" key="2">
    <source>
        <dbReference type="EMBL" id="OGD57439.1"/>
    </source>
</evidence>
<name>A0A1F5DQH2_9BACT</name>
<comment type="caution">
    <text evidence="2">The sequence shown here is derived from an EMBL/GenBank/DDBJ whole genome shotgun (WGS) entry which is preliminary data.</text>
</comment>
<dbReference type="EMBL" id="MEZT01000001">
    <property type="protein sequence ID" value="OGD57439.1"/>
    <property type="molecule type" value="Genomic_DNA"/>
</dbReference>
<keyword evidence="1" id="KW-1133">Transmembrane helix</keyword>
<proteinExistence type="predicted"/>
<feature type="transmembrane region" description="Helical" evidence="1">
    <location>
        <begin position="221"/>
        <end position="242"/>
    </location>
</feature>
<keyword evidence="1" id="KW-0812">Transmembrane</keyword>
<dbReference type="Proteomes" id="UP000178764">
    <property type="component" value="Unassembled WGS sequence"/>
</dbReference>
<accession>A0A1F5DQH2</accession>
<reference evidence="2 3" key="1">
    <citation type="journal article" date="2016" name="Nat. Commun.">
        <title>Thousands of microbial genomes shed light on interconnected biogeochemical processes in an aquifer system.</title>
        <authorList>
            <person name="Anantharaman K."/>
            <person name="Brown C.T."/>
            <person name="Hug L.A."/>
            <person name="Sharon I."/>
            <person name="Castelle C.J."/>
            <person name="Probst A.J."/>
            <person name="Thomas B.C."/>
            <person name="Singh A."/>
            <person name="Wilkins M.J."/>
            <person name="Karaoz U."/>
            <person name="Brodie E.L."/>
            <person name="Williams K.H."/>
            <person name="Hubbard S.S."/>
            <person name="Banfield J.F."/>
        </authorList>
    </citation>
    <scope>NUCLEOTIDE SEQUENCE [LARGE SCALE GENOMIC DNA]</scope>
</reference>
<evidence type="ECO:0000256" key="1">
    <source>
        <dbReference type="SAM" id="Phobius"/>
    </source>
</evidence>